<evidence type="ECO:0000313" key="2">
    <source>
        <dbReference type="Proteomes" id="UP000270296"/>
    </source>
</evidence>
<dbReference type="EMBL" id="UZAM01009415">
    <property type="protein sequence ID" value="VDP08950.1"/>
    <property type="molecule type" value="Genomic_DNA"/>
</dbReference>
<proteinExistence type="predicted"/>
<dbReference type="AlphaFoldDB" id="A0A183IQW3"/>
<name>A0A183IQW3_9BILA</name>
<gene>
    <name evidence="1" type="ORF">SBAD_LOCUS6010</name>
</gene>
<accession>A0A183IQW3</accession>
<dbReference type="WBParaSite" id="SBAD_0000624501-mRNA-1">
    <property type="protein sequence ID" value="SBAD_0000624501-mRNA-1"/>
    <property type="gene ID" value="SBAD_0000624501"/>
</dbReference>
<protein>
    <submittedName>
        <fullName evidence="1 3">Uncharacterized protein</fullName>
    </submittedName>
</protein>
<sequence length="121" mass="14346">MQNTLSLRAEMNQEKNEYLQHQTASSKAASRHLIRAINQNYRQEREFWQKAEIRKISKGARKVTAQKHAKNDDSCFFSKEPTPSFTRTLVVSRWQIRRNASKEWLTIFTTYSTAVLEIRHF</sequence>
<reference evidence="3" key="1">
    <citation type="submission" date="2016-06" db="UniProtKB">
        <authorList>
            <consortium name="WormBaseParasite"/>
        </authorList>
    </citation>
    <scope>IDENTIFICATION</scope>
</reference>
<organism evidence="3">
    <name type="scientific">Soboliphyme baturini</name>
    <dbReference type="NCBI Taxonomy" id="241478"/>
    <lineage>
        <taxon>Eukaryota</taxon>
        <taxon>Metazoa</taxon>
        <taxon>Ecdysozoa</taxon>
        <taxon>Nematoda</taxon>
        <taxon>Enoplea</taxon>
        <taxon>Dorylaimia</taxon>
        <taxon>Dioctophymatida</taxon>
        <taxon>Dioctophymatoidea</taxon>
        <taxon>Soboliphymatidae</taxon>
        <taxon>Soboliphyme</taxon>
    </lineage>
</organism>
<keyword evidence="2" id="KW-1185">Reference proteome</keyword>
<evidence type="ECO:0000313" key="1">
    <source>
        <dbReference type="EMBL" id="VDP08950.1"/>
    </source>
</evidence>
<dbReference type="Proteomes" id="UP000270296">
    <property type="component" value="Unassembled WGS sequence"/>
</dbReference>
<evidence type="ECO:0000313" key="3">
    <source>
        <dbReference type="WBParaSite" id="SBAD_0000624501-mRNA-1"/>
    </source>
</evidence>
<reference evidence="1 2" key="2">
    <citation type="submission" date="2018-11" db="EMBL/GenBank/DDBJ databases">
        <authorList>
            <consortium name="Pathogen Informatics"/>
        </authorList>
    </citation>
    <scope>NUCLEOTIDE SEQUENCE [LARGE SCALE GENOMIC DNA]</scope>
</reference>